<dbReference type="AlphaFoldDB" id="A0A6A3BAV1"/>
<accession>A0A6A3BAV1</accession>
<comment type="similarity">
    <text evidence="1">Belongs to the selenium-binding protein family.</text>
</comment>
<reference evidence="3" key="1">
    <citation type="submission" date="2019-09" db="EMBL/GenBank/DDBJ databases">
        <title>Draft genome information of white flower Hibiscus syriacus.</title>
        <authorList>
            <person name="Kim Y.-M."/>
        </authorList>
    </citation>
    <scope>NUCLEOTIDE SEQUENCE [LARGE SCALE GENOMIC DNA]</scope>
    <source>
        <strain evidence="3">YM2019G1</strain>
    </source>
</reference>
<dbReference type="EMBL" id="VEPZ02000898">
    <property type="protein sequence ID" value="KAE8712282.1"/>
    <property type="molecule type" value="Genomic_DNA"/>
</dbReference>
<name>A0A6A3BAV1_HIBSY</name>
<keyword evidence="2" id="KW-0711">Selenium</keyword>
<proteinExistence type="inferred from homology"/>
<evidence type="ECO:0000313" key="4">
    <source>
        <dbReference type="Proteomes" id="UP000436088"/>
    </source>
</evidence>
<evidence type="ECO:0000256" key="1">
    <source>
        <dbReference type="ARBA" id="ARBA00005606"/>
    </source>
</evidence>
<dbReference type="PANTHER" id="PTHR23300">
    <property type="entry name" value="METHANETHIOL OXIDASE"/>
    <property type="match status" value="1"/>
</dbReference>
<evidence type="ECO:0000256" key="2">
    <source>
        <dbReference type="ARBA" id="ARBA00023266"/>
    </source>
</evidence>
<organism evidence="3 4">
    <name type="scientific">Hibiscus syriacus</name>
    <name type="common">Rose of Sharon</name>
    <dbReference type="NCBI Taxonomy" id="106335"/>
    <lineage>
        <taxon>Eukaryota</taxon>
        <taxon>Viridiplantae</taxon>
        <taxon>Streptophyta</taxon>
        <taxon>Embryophyta</taxon>
        <taxon>Tracheophyta</taxon>
        <taxon>Spermatophyta</taxon>
        <taxon>Magnoliopsida</taxon>
        <taxon>eudicotyledons</taxon>
        <taxon>Gunneridae</taxon>
        <taxon>Pentapetalae</taxon>
        <taxon>rosids</taxon>
        <taxon>malvids</taxon>
        <taxon>Malvales</taxon>
        <taxon>Malvaceae</taxon>
        <taxon>Malvoideae</taxon>
        <taxon>Hibiscus</taxon>
    </lineage>
</organism>
<dbReference type="Pfam" id="PF05694">
    <property type="entry name" value="SBP56"/>
    <property type="match status" value="3"/>
</dbReference>
<comment type="caution">
    <text evidence="3">The sequence shown here is derived from an EMBL/GenBank/DDBJ whole genome shotgun (WGS) entry which is preliminary data.</text>
</comment>
<dbReference type="PANTHER" id="PTHR23300:SF0">
    <property type="entry name" value="METHANETHIOL OXIDASE"/>
    <property type="match status" value="1"/>
</dbReference>
<dbReference type="GO" id="GO:0008430">
    <property type="term" value="F:selenium binding"/>
    <property type="evidence" value="ECO:0007669"/>
    <property type="project" value="InterPro"/>
</dbReference>
<keyword evidence="4" id="KW-1185">Reference proteome</keyword>
<evidence type="ECO:0000313" key="3">
    <source>
        <dbReference type="EMBL" id="KAE8712282.1"/>
    </source>
</evidence>
<dbReference type="InterPro" id="IPR008826">
    <property type="entry name" value="Se-bd"/>
</dbReference>
<dbReference type="SUPFAM" id="SSF75011">
    <property type="entry name" value="3-carboxy-cis,cis-mucoante lactonizing enzyme"/>
    <property type="match status" value="1"/>
</dbReference>
<sequence length="379" mass="41906">MGEESECCRTAGPCYGTPLEAMSGPREALLYVTCVYNGDELHHSGWNACSSCHGNPSADRRFLILPSLLSGWIYVIDTKTCPKAPSLHKVVQPEDIVKKTSLAYPYTPHCLASGDIMISCLGDKDGNAKGDRIPNSMSKGAFTKGFDLQDVADGLYGRHLHVSSWSDGELKQTMDLGDTGLIPLEVIPFSFRSRTCMDSFIVHNLMVSMQTRFLHEPSEDTGYVGCALTSNMVRFFKTEDGSWSHEVAISVKPLMVQNWILPEMPGLITEFLISLDDRFLYFVNWLHRDVRQYNTKNPKNPVLAAQVWVGGLLQKGSPIVVTEDGKTWQSDVPEIQDCSKTSSKRGTADGPAELRREAAIRDELAIQRMGSTILSGTYG</sequence>
<dbReference type="Proteomes" id="UP000436088">
    <property type="component" value="Unassembled WGS sequence"/>
</dbReference>
<protein>
    <submittedName>
        <fullName evidence="3">Selenium-binding protein 2</fullName>
    </submittedName>
</protein>
<gene>
    <name evidence="3" type="ORF">F3Y22_tig00110258pilonHSYRG00082</name>
</gene>